<reference evidence="4 5" key="1">
    <citation type="submission" date="2019-05" db="EMBL/GenBank/DDBJ databases">
        <title>Mikania micrantha, genome provides insights into the molecular mechanism of rapid growth.</title>
        <authorList>
            <person name="Liu B."/>
        </authorList>
    </citation>
    <scope>NUCLEOTIDE SEQUENCE [LARGE SCALE GENOMIC DNA]</scope>
    <source>
        <strain evidence="4">NLD-2019</strain>
        <tissue evidence="4">Leaf</tissue>
    </source>
</reference>
<evidence type="ECO:0000259" key="3">
    <source>
        <dbReference type="PROSITE" id="PS51277"/>
    </source>
</evidence>
<keyword evidence="2" id="KW-0812">Transmembrane</keyword>
<gene>
    <name evidence="4" type="ORF">E3N88_14441</name>
</gene>
<feature type="transmembrane region" description="Helical" evidence="2">
    <location>
        <begin position="453"/>
        <end position="475"/>
    </location>
</feature>
<feature type="region of interest" description="Disordered" evidence="1">
    <location>
        <begin position="323"/>
        <end position="346"/>
    </location>
</feature>
<keyword evidence="5" id="KW-1185">Reference proteome</keyword>
<keyword evidence="2" id="KW-1133">Transmembrane helix</keyword>
<proteinExistence type="predicted"/>
<feature type="compositionally biased region" description="Polar residues" evidence="1">
    <location>
        <begin position="323"/>
        <end position="337"/>
    </location>
</feature>
<accession>A0A5N6P356</accession>
<dbReference type="EMBL" id="SZYD01000007">
    <property type="protein sequence ID" value="KAD5803081.1"/>
    <property type="molecule type" value="Genomic_DNA"/>
</dbReference>
<name>A0A5N6P356_9ASTR</name>
<dbReference type="PROSITE" id="PS51277">
    <property type="entry name" value="BURP"/>
    <property type="match status" value="1"/>
</dbReference>
<evidence type="ECO:0000313" key="4">
    <source>
        <dbReference type="EMBL" id="KAD5803081.1"/>
    </source>
</evidence>
<dbReference type="Proteomes" id="UP000326396">
    <property type="component" value="Linkage Group LG15"/>
</dbReference>
<evidence type="ECO:0000256" key="2">
    <source>
        <dbReference type="SAM" id="Phobius"/>
    </source>
</evidence>
<dbReference type="InterPro" id="IPR044816">
    <property type="entry name" value="BURP"/>
</dbReference>
<protein>
    <recommendedName>
        <fullName evidence="3">BURP domain-containing protein</fullName>
    </recommendedName>
</protein>
<dbReference type="InterPro" id="IPR004873">
    <property type="entry name" value="BURP_dom"/>
</dbReference>
<dbReference type="PANTHER" id="PTHR31236:SF2">
    <property type="entry name" value="BURP DOMAIN PROTEIN RD22"/>
    <property type="match status" value="1"/>
</dbReference>
<organism evidence="4 5">
    <name type="scientific">Mikania micrantha</name>
    <name type="common">bitter vine</name>
    <dbReference type="NCBI Taxonomy" id="192012"/>
    <lineage>
        <taxon>Eukaryota</taxon>
        <taxon>Viridiplantae</taxon>
        <taxon>Streptophyta</taxon>
        <taxon>Embryophyta</taxon>
        <taxon>Tracheophyta</taxon>
        <taxon>Spermatophyta</taxon>
        <taxon>Magnoliopsida</taxon>
        <taxon>eudicotyledons</taxon>
        <taxon>Gunneridae</taxon>
        <taxon>Pentapetalae</taxon>
        <taxon>asterids</taxon>
        <taxon>campanulids</taxon>
        <taxon>Asterales</taxon>
        <taxon>Asteraceae</taxon>
        <taxon>Asteroideae</taxon>
        <taxon>Heliantheae alliance</taxon>
        <taxon>Eupatorieae</taxon>
        <taxon>Mikania</taxon>
    </lineage>
</organism>
<dbReference type="PANTHER" id="PTHR31236">
    <property type="entry name" value="BURP DOMAIN PROTEIN USPL1-LIKE"/>
    <property type="match status" value="1"/>
</dbReference>
<dbReference type="Pfam" id="PF03181">
    <property type="entry name" value="BURP"/>
    <property type="match status" value="1"/>
</dbReference>
<evidence type="ECO:0000256" key="1">
    <source>
        <dbReference type="SAM" id="MobiDB-lite"/>
    </source>
</evidence>
<keyword evidence="2" id="KW-0472">Membrane</keyword>
<sequence>MVPSLPQVYLIGVDLYHQQSSSIMVWNLVAFVGSQALSPQVYWNSVLPHTPMPTAIKDLLYTKDLKDNPNGVSSEELKNNLFVQLVLLENDLHQSKEKELQLSINDQKTPFLPKAIADSIPFPSNDLSKIYNMFSIKPDSTEAESMKQTLFFCDKYKAIEGEEKICATSLESMIDFATTKLGKKVKALSTENTKENKILQRYKIGLIKKLAAKEGVVCHRQMYPYAIFYCHKIKDTEYYVVSLESANGAKVKSMAVCHTDTSKMNPKHPAFQVLKVAPGTAAIYENTDAILNTESPGNDVVKDVRSVIDNSETITNNKIQTFPGTSTEHNPTISTLNKSKKPESETRLRKTFSPKQLRPAITASENIRIICSITVAVLVVLADAGFPIMRSDGIKNIILFRPLLLLLITNMTIVAAHFLLQNVKHRSAGETGFANHIGTVLDWGLFVKTGSSAMFMDCSVYSVVVICGMGFLQLFGC</sequence>
<dbReference type="OrthoDB" id="1922492at2759"/>
<feature type="transmembrane region" description="Helical" evidence="2">
    <location>
        <begin position="398"/>
        <end position="420"/>
    </location>
</feature>
<feature type="transmembrane region" description="Helical" evidence="2">
    <location>
        <begin position="367"/>
        <end position="386"/>
    </location>
</feature>
<dbReference type="SMART" id="SM01045">
    <property type="entry name" value="BURP"/>
    <property type="match status" value="1"/>
</dbReference>
<evidence type="ECO:0000313" key="5">
    <source>
        <dbReference type="Proteomes" id="UP000326396"/>
    </source>
</evidence>
<dbReference type="AlphaFoldDB" id="A0A5N6P356"/>
<feature type="domain" description="BURP" evidence="3">
    <location>
        <begin position="86"/>
        <end position="304"/>
    </location>
</feature>
<comment type="caution">
    <text evidence="4">The sequence shown here is derived from an EMBL/GenBank/DDBJ whole genome shotgun (WGS) entry which is preliminary data.</text>
</comment>